<dbReference type="GO" id="GO:0006355">
    <property type="term" value="P:regulation of DNA-templated transcription"/>
    <property type="evidence" value="ECO:0007669"/>
    <property type="project" value="InterPro"/>
</dbReference>
<feature type="modified residue" description="4-aspartylphosphate" evidence="5">
    <location>
        <position position="90"/>
    </location>
</feature>
<keyword evidence="3" id="KW-0238">DNA-binding</keyword>
<protein>
    <submittedName>
        <fullName evidence="9">Response regulatory protein</fullName>
    </submittedName>
</protein>
<dbReference type="AlphaFoldDB" id="A0A157R144"/>
<gene>
    <name evidence="9" type="primary">vraR</name>
    <name evidence="9" type="ORF">SAMEA1982600_04229</name>
</gene>
<dbReference type="SMART" id="SM00421">
    <property type="entry name" value="HTH_LUXR"/>
    <property type="match status" value="1"/>
</dbReference>
<evidence type="ECO:0000256" key="1">
    <source>
        <dbReference type="ARBA" id="ARBA00022553"/>
    </source>
</evidence>
<dbReference type="PROSITE" id="PS50110">
    <property type="entry name" value="RESPONSE_REGULATORY"/>
    <property type="match status" value="1"/>
</dbReference>
<keyword evidence="2" id="KW-0805">Transcription regulation</keyword>
<dbReference type="PRINTS" id="PR00038">
    <property type="entry name" value="HTHLUXR"/>
</dbReference>
<feature type="domain" description="HTH luxR-type" evidence="7">
    <location>
        <begin position="187"/>
        <end position="252"/>
    </location>
</feature>
<dbReference type="GO" id="GO:0000160">
    <property type="term" value="P:phosphorelay signal transduction system"/>
    <property type="evidence" value="ECO:0007669"/>
    <property type="project" value="InterPro"/>
</dbReference>
<organism evidence="9 10">
    <name type="scientific">Bordetella ansorpii</name>
    <dbReference type="NCBI Taxonomy" id="288768"/>
    <lineage>
        <taxon>Bacteria</taxon>
        <taxon>Pseudomonadati</taxon>
        <taxon>Pseudomonadota</taxon>
        <taxon>Betaproteobacteria</taxon>
        <taxon>Burkholderiales</taxon>
        <taxon>Alcaligenaceae</taxon>
        <taxon>Bordetella</taxon>
    </lineage>
</organism>
<keyword evidence="4" id="KW-0804">Transcription</keyword>
<evidence type="ECO:0000256" key="4">
    <source>
        <dbReference type="ARBA" id="ARBA00023163"/>
    </source>
</evidence>
<dbReference type="InterPro" id="IPR011006">
    <property type="entry name" value="CheY-like_superfamily"/>
</dbReference>
<dbReference type="Pfam" id="PF00196">
    <property type="entry name" value="GerE"/>
    <property type="match status" value="1"/>
</dbReference>
<dbReference type="PANTHER" id="PTHR43214">
    <property type="entry name" value="TWO-COMPONENT RESPONSE REGULATOR"/>
    <property type="match status" value="1"/>
</dbReference>
<dbReference type="SUPFAM" id="SSF52172">
    <property type="entry name" value="CheY-like"/>
    <property type="match status" value="1"/>
</dbReference>
<feature type="domain" description="Response regulatory" evidence="8">
    <location>
        <begin position="39"/>
        <end position="155"/>
    </location>
</feature>
<dbReference type="Pfam" id="PF00072">
    <property type="entry name" value="Response_reg"/>
    <property type="match status" value="1"/>
</dbReference>
<feature type="region of interest" description="Disordered" evidence="6">
    <location>
        <begin position="1"/>
        <end position="34"/>
    </location>
</feature>
<accession>A0A157R144</accession>
<dbReference type="PROSITE" id="PS50043">
    <property type="entry name" value="HTH_LUXR_2"/>
    <property type="match status" value="1"/>
</dbReference>
<evidence type="ECO:0000259" key="7">
    <source>
        <dbReference type="PROSITE" id="PS50043"/>
    </source>
</evidence>
<dbReference type="EMBL" id="FKBS01000025">
    <property type="protein sequence ID" value="SAI50939.1"/>
    <property type="molecule type" value="Genomic_DNA"/>
</dbReference>
<evidence type="ECO:0000256" key="6">
    <source>
        <dbReference type="SAM" id="MobiDB-lite"/>
    </source>
</evidence>
<dbReference type="PANTHER" id="PTHR43214:SF41">
    <property type="entry name" value="NITRATE_NITRITE RESPONSE REGULATOR PROTEIN NARP"/>
    <property type="match status" value="1"/>
</dbReference>
<dbReference type="InterPro" id="IPR039420">
    <property type="entry name" value="WalR-like"/>
</dbReference>
<dbReference type="SMART" id="SM00448">
    <property type="entry name" value="REC"/>
    <property type="match status" value="1"/>
</dbReference>
<evidence type="ECO:0000313" key="10">
    <source>
        <dbReference type="Proteomes" id="UP000077037"/>
    </source>
</evidence>
<proteinExistence type="predicted"/>
<evidence type="ECO:0000313" key="9">
    <source>
        <dbReference type="EMBL" id="SAI50939.1"/>
    </source>
</evidence>
<dbReference type="GO" id="GO:0003677">
    <property type="term" value="F:DNA binding"/>
    <property type="evidence" value="ECO:0007669"/>
    <property type="project" value="UniProtKB-KW"/>
</dbReference>
<reference evidence="9 10" key="1">
    <citation type="submission" date="2016-03" db="EMBL/GenBank/DDBJ databases">
        <authorList>
            <consortium name="Pathogen Informatics"/>
        </authorList>
    </citation>
    <scope>NUCLEOTIDE SEQUENCE [LARGE SCALE GENOMIC DNA]</scope>
    <source>
        <strain evidence="9 10">NCTC13364</strain>
    </source>
</reference>
<evidence type="ECO:0000256" key="5">
    <source>
        <dbReference type="PROSITE-ProRule" id="PRU00169"/>
    </source>
</evidence>
<evidence type="ECO:0000259" key="8">
    <source>
        <dbReference type="PROSITE" id="PS50110"/>
    </source>
</evidence>
<dbReference type="CDD" id="cd17535">
    <property type="entry name" value="REC_NarL-like"/>
    <property type="match status" value="1"/>
</dbReference>
<dbReference type="Proteomes" id="UP000077037">
    <property type="component" value="Unassembled WGS sequence"/>
</dbReference>
<keyword evidence="1 5" id="KW-0597">Phosphoprotein</keyword>
<evidence type="ECO:0000256" key="3">
    <source>
        <dbReference type="ARBA" id="ARBA00023125"/>
    </source>
</evidence>
<evidence type="ECO:0000256" key="2">
    <source>
        <dbReference type="ARBA" id="ARBA00023015"/>
    </source>
</evidence>
<dbReference type="InterPro" id="IPR016032">
    <property type="entry name" value="Sig_transdc_resp-reg_C-effctor"/>
</dbReference>
<dbReference type="SUPFAM" id="SSF46894">
    <property type="entry name" value="C-terminal effector domain of the bipartite response regulators"/>
    <property type="match status" value="1"/>
</dbReference>
<dbReference type="CDD" id="cd06170">
    <property type="entry name" value="LuxR_C_like"/>
    <property type="match status" value="1"/>
</dbReference>
<dbReference type="InterPro" id="IPR058245">
    <property type="entry name" value="NreC/VraR/RcsB-like_REC"/>
</dbReference>
<dbReference type="PROSITE" id="PS00622">
    <property type="entry name" value="HTH_LUXR_1"/>
    <property type="match status" value="1"/>
</dbReference>
<dbReference type="InterPro" id="IPR036388">
    <property type="entry name" value="WH-like_DNA-bd_sf"/>
</dbReference>
<dbReference type="Gene3D" id="1.10.10.10">
    <property type="entry name" value="Winged helix-like DNA-binding domain superfamily/Winged helix DNA-binding domain"/>
    <property type="match status" value="1"/>
</dbReference>
<dbReference type="Gene3D" id="3.40.50.2300">
    <property type="match status" value="1"/>
</dbReference>
<sequence length="256" mass="27534">MLNAGSTPAHTMKRVGPMDCGTVRTRTDSAPGSPATRCRTLLLEDDESLRLRFTAILSEWADGHLVAACGTLGEAMAVLDSEPIDLLIADLCLPDGHGIQAIRRLRALRPQAEAMVISALADSEIVIAAIEAGATGYLLKDIDALELIEAIEELRAGRSPISSSIARVIVRRLGERGQPAPVPPGPRVQQAAVLTPREMDILRGIAKGLTYAEVAEQLGLSRQTVPVHIKNIYRKLQVGNRSEAVFEASRLGLIWL</sequence>
<dbReference type="InterPro" id="IPR000792">
    <property type="entry name" value="Tscrpt_reg_LuxR_C"/>
</dbReference>
<name>A0A157R144_9BORD</name>
<dbReference type="InterPro" id="IPR001789">
    <property type="entry name" value="Sig_transdc_resp-reg_receiver"/>
</dbReference>